<organism evidence="2 3">
    <name type="scientific">Mycobacterium nebraskense</name>
    <dbReference type="NCBI Taxonomy" id="244292"/>
    <lineage>
        <taxon>Bacteria</taxon>
        <taxon>Bacillati</taxon>
        <taxon>Actinomycetota</taxon>
        <taxon>Actinomycetes</taxon>
        <taxon>Mycobacteriales</taxon>
        <taxon>Mycobacteriaceae</taxon>
        <taxon>Mycobacterium</taxon>
    </lineage>
</organism>
<comment type="caution">
    <text evidence="2">The sequence shown here is derived from an EMBL/GenBank/DDBJ whole genome shotgun (WGS) entry which is preliminary data.</text>
</comment>
<sequence length="71" mass="6792">MTVAIKACRNVRPGDIPGTTGGTALTLKSGEEGGVDSTLEAIIVQAGGTDSGPSGAASPTPADGTPIPDEG</sequence>
<evidence type="ECO:0000256" key="1">
    <source>
        <dbReference type="SAM" id="MobiDB-lite"/>
    </source>
</evidence>
<proteinExistence type="predicted"/>
<evidence type="ECO:0000313" key="2">
    <source>
        <dbReference type="EMBL" id="ORW15374.1"/>
    </source>
</evidence>
<feature type="region of interest" description="Disordered" evidence="1">
    <location>
        <begin position="46"/>
        <end position="71"/>
    </location>
</feature>
<protein>
    <submittedName>
        <fullName evidence="2">Uncharacterized protein</fullName>
    </submittedName>
</protein>
<gene>
    <name evidence="2" type="ORF">AWC17_18325</name>
</gene>
<dbReference type="Proteomes" id="UP000193781">
    <property type="component" value="Unassembled WGS sequence"/>
</dbReference>
<keyword evidence="3" id="KW-1185">Reference proteome</keyword>
<dbReference type="AlphaFoldDB" id="A0A0F5N6A7"/>
<evidence type="ECO:0000313" key="3">
    <source>
        <dbReference type="Proteomes" id="UP000193781"/>
    </source>
</evidence>
<dbReference type="EMBL" id="LQPH01000173">
    <property type="protein sequence ID" value="ORW15374.1"/>
    <property type="molecule type" value="Genomic_DNA"/>
</dbReference>
<reference evidence="2 3" key="1">
    <citation type="submission" date="2016-01" db="EMBL/GenBank/DDBJ databases">
        <title>The new phylogeny of the genus Mycobacterium.</title>
        <authorList>
            <person name="Tarcisio F."/>
            <person name="Conor M."/>
            <person name="Antonella G."/>
            <person name="Elisabetta G."/>
            <person name="Giulia F.S."/>
            <person name="Sara T."/>
            <person name="Anna F."/>
            <person name="Clotilde B."/>
            <person name="Roberto B."/>
            <person name="Veronica D.S."/>
            <person name="Fabio R."/>
            <person name="Monica P."/>
            <person name="Olivier J."/>
            <person name="Enrico T."/>
            <person name="Nicola S."/>
        </authorList>
    </citation>
    <scope>NUCLEOTIDE SEQUENCE [LARGE SCALE GENOMIC DNA]</scope>
    <source>
        <strain evidence="2 3">DSM 44803</strain>
    </source>
</reference>
<dbReference type="STRING" id="244292.ABW17_11400"/>
<name>A0A0F5N6A7_9MYCO</name>
<accession>A0A0F5N6A7</accession>